<keyword evidence="1" id="KW-0472">Membrane</keyword>
<dbReference type="InterPro" id="IPR036365">
    <property type="entry name" value="PGBD-like_sf"/>
</dbReference>
<keyword evidence="1" id="KW-1133">Transmembrane helix</keyword>
<evidence type="ECO:0000256" key="1">
    <source>
        <dbReference type="SAM" id="Phobius"/>
    </source>
</evidence>
<dbReference type="RefSeq" id="WP_068372344.1">
    <property type="nucleotide sequence ID" value="NZ_LSNE01000003.1"/>
</dbReference>
<dbReference type="SUPFAM" id="SSF47090">
    <property type="entry name" value="PGBD-like"/>
    <property type="match status" value="1"/>
</dbReference>
<keyword evidence="4" id="KW-1185">Reference proteome</keyword>
<organism evidence="3 4">
    <name type="scientific">Paraglaciecola hydrolytica</name>
    <dbReference type="NCBI Taxonomy" id="1799789"/>
    <lineage>
        <taxon>Bacteria</taxon>
        <taxon>Pseudomonadati</taxon>
        <taxon>Pseudomonadota</taxon>
        <taxon>Gammaproteobacteria</taxon>
        <taxon>Alteromonadales</taxon>
        <taxon>Alteromonadaceae</taxon>
        <taxon>Paraglaciecola</taxon>
    </lineage>
</organism>
<dbReference type="AlphaFoldDB" id="A0A136A2Y4"/>
<dbReference type="Proteomes" id="UP000070299">
    <property type="component" value="Unassembled WGS sequence"/>
</dbReference>
<proteinExistence type="predicted"/>
<dbReference type="OrthoDB" id="6307957at2"/>
<evidence type="ECO:0000313" key="3">
    <source>
        <dbReference type="EMBL" id="KXI29595.1"/>
    </source>
</evidence>
<dbReference type="EMBL" id="LSNE01000003">
    <property type="protein sequence ID" value="KXI29595.1"/>
    <property type="molecule type" value="Genomic_DNA"/>
</dbReference>
<dbReference type="InterPro" id="IPR002477">
    <property type="entry name" value="Peptidoglycan-bd-like"/>
</dbReference>
<dbReference type="Pfam" id="PF01471">
    <property type="entry name" value="PG_binding_1"/>
    <property type="match status" value="1"/>
</dbReference>
<evidence type="ECO:0000259" key="2">
    <source>
        <dbReference type="Pfam" id="PF01471"/>
    </source>
</evidence>
<keyword evidence="1" id="KW-0812">Transmembrane</keyword>
<name>A0A136A2Y4_9ALTE</name>
<feature type="domain" description="Peptidoglycan binding-like" evidence="2">
    <location>
        <begin position="34"/>
        <end position="82"/>
    </location>
</feature>
<evidence type="ECO:0000313" key="4">
    <source>
        <dbReference type="Proteomes" id="UP000070299"/>
    </source>
</evidence>
<sequence>MGIEQLGDAIDHSIQNGQLPDLDKSEAPYLLYRKRLFWLGYLYEENGADVMDEALSQGIKAFQSDVGIKETGKPNAQTFLALDSLVAFEPRHDNALFLAALAKDNPALHKARKLKLSMYGLLKSSSWDKEFEVDSAFLLFKQLLIALQIPTINDQSDRIELERHLFNIDLISNNINGKGKDIYFKSPYIDRNKKLKFLETLDIFIRNIAAIELWLYGYPIELSRLQSGNITISNSLKRFWRESPQSERPRLSERDSISYRFFKRINILQSYDVKESESVVSEKILSELKNKSFRDSIEKESETFLSRVWDGIKRVTRFIFDILRRLSTSVLTLIQNAARWLISSGRTIFTSISTIFKTTQVGYAYLFKQGNANNLEHVVVQKSIDFDLDIYVNTHGNVVLINGIFKKQNLSAKLFRLGLTGVMKLWHIFRKLVASFSGATWLILFWSFAKLKQDFEYLENLVSDSVSALKEWDTLSDTQ</sequence>
<gene>
    <name evidence="3" type="ORF">AX660_05945</name>
</gene>
<comment type="caution">
    <text evidence="3">The sequence shown here is derived from an EMBL/GenBank/DDBJ whole genome shotgun (WGS) entry which is preliminary data.</text>
</comment>
<dbReference type="STRING" id="1799789.AX660_05945"/>
<feature type="transmembrane region" description="Helical" evidence="1">
    <location>
        <begin position="432"/>
        <end position="449"/>
    </location>
</feature>
<protein>
    <recommendedName>
        <fullName evidence="2">Peptidoglycan binding-like domain-containing protein</fullName>
    </recommendedName>
</protein>
<reference evidence="4" key="1">
    <citation type="submission" date="2016-02" db="EMBL/GenBank/DDBJ databases">
        <authorList>
            <person name="Schultz-Johansen M."/>
            <person name="Glaring M.A."/>
            <person name="Bech P.K."/>
            <person name="Stougaard P."/>
        </authorList>
    </citation>
    <scope>NUCLEOTIDE SEQUENCE [LARGE SCALE GENOMIC DNA]</scope>
    <source>
        <strain evidence="4">S66</strain>
    </source>
</reference>
<accession>A0A136A2Y4</accession>